<dbReference type="EMBL" id="HBUE01061366">
    <property type="protein sequence ID" value="CAG6468814.1"/>
    <property type="molecule type" value="Transcribed_RNA"/>
</dbReference>
<sequence length="113" mass="13119">MDESQPVKLLSDRAEPAGGTGRRAGQPCARWRDQVNVDIRKICNLGNWRVAAHDRERWKRLLLQHAYLVRYADWYVSQINHVLSDCWHFWDTIDHDGNTTTGLAIATLRLFGF</sequence>
<feature type="region of interest" description="Disordered" evidence="1">
    <location>
        <begin position="1"/>
        <end position="26"/>
    </location>
</feature>
<name>A0A8D8B602_CULPI</name>
<organism evidence="2">
    <name type="scientific">Culex pipiens</name>
    <name type="common">House mosquito</name>
    <dbReference type="NCBI Taxonomy" id="7175"/>
    <lineage>
        <taxon>Eukaryota</taxon>
        <taxon>Metazoa</taxon>
        <taxon>Ecdysozoa</taxon>
        <taxon>Arthropoda</taxon>
        <taxon>Hexapoda</taxon>
        <taxon>Insecta</taxon>
        <taxon>Pterygota</taxon>
        <taxon>Neoptera</taxon>
        <taxon>Endopterygota</taxon>
        <taxon>Diptera</taxon>
        <taxon>Nematocera</taxon>
        <taxon>Culicoidea</taxon>
        <taxon>Culicidae</taxon>
        <taxon>Culicinae</taxon>
        <taxon>Culicini</taxon>
        <taxon>Culex</taxon>
        <taxon>Culex</taxon>
    </lineage>
</organism>
<evidence type="ECO:0000313" key="2">
    <source>
        <dbReference type="EMBL" id="CAG6468815.1"/>
    </source>
</evidence>
<evidence type="ECO:0000256" key="1">
    <source>
        <dbReference type="SAM" id="MobiDB-lite"/>
    </source>
</evidence>
<protein>
    <submittedName>
        <fullName evidence="2">(northern house mosquito) hypothetical protein</fullName>
    </submittedName>
</protein>
<reference evidence="2" key="1">
    <citation type="submission" date="2021-05" db="EMBL/GenBank/DDBJ databases">
        <authorList>
            <person name="Alioto T."/>
            <person name="Alioto T."/>
            <person name="Gomez Garrido J."/>
        </authorList>
    </citation>
    <scope>NUCLEOTIDE SEQUENCE</scope>
</reference>
<dbReference type="AlphaFoldDB" id="A0A8D8B602"/>
<accession>A0A8D8B602</accession>
<proteinExistence type="predicted"/>
<dbReference type="EMBL" id="HBUE01061367">
    <property type="protein sequence ID" value="CAG6468815.1"/>
    <property type="molecule type" value="Transcribed_RNA"/>
</dbReference>